<feature type="signal peptide" evidence="1">
    <location>
        <begin position="1"/>
        <end position="19"/>
    </location>
</feature>
<proteinExistence type="predicted"/>
<organism evidence="2">
    <name type="scientific">Rhipicephalus appendiculatus</name>
    <name type="common">Brown ear tick</name>
    <dbReference type="NCBI Taxonomy" id="34631"/>
    <lineage>
        <taxon>Eukaryota</taxon>
        <taxon>Metazoa</taxon>
        <taxon>Ecdysozoa</taxon>
        <taxon>Arthropoda</taxon>
        <taxon>Chelicerata</taxon>
        <taxon>Arachnida</taxon>
        <taxon>Acari</taxon>
        <taxon>Parasitiformes</taxon>
        <taxon>Ixodida</taxon>
        <taxon>Ixodoidea</taxon>
        <taxon>Ixodidae</taxon>
        <taxon>Rhipicephalinae</taxon>
        <taxon>Rhipicephalus</taxon>
        <taxon>Rhipicephalus</taxon>
    </lineage>
</organism>
<dbReference type="EMBL" id="GEDV01012312">
    <property type="protein sequence ID" value="JAP76245.1"/>
    <property type="molecule type" value="Transcribed_RNA"/>
</dbReference>
<feature type="chain" id="PRO_5007284632" evidence="1">
    <location>
        <begin position="20"/>
        <end position="104"/>
    </location>
</feature>
<sequence>MVALLFTAIIIIIIKEKESRKKERTCLPLFPFKPKAPPKRSGGSSFRFANLSYHLVQSMQTMPSTLIFLAFLPSPQNWEPITRSSAEEPSEVSIIYALEPAAHP</sequence>
<reference evidence="2" key="1">
    <citation type="journal article" date="2016" name="Ticks Tick Borne Dis.">
        <title>De novo assembly and annotation of the salivary gland transcriptome of Rhipicephalus appendiculatus male and female ticks during blood feeding.</title>
        <authorList>
            <person name="de Castro M.H."/>
            <person name="de Klerk D."/>
            <person name="Pienaar R."/>
            <person name="Latif A.A."/>
            <person name="Rees D.J."/>
            <person name="Mans B.J."/>
        </authorList>
    </citation>
    <scope>NUCLEOTIDE SEQUENCE</scope>
    <source>
        <tissue evidence="2">Salivary glands</tissue>
    </source>
</reference>
<dbReference type="AlphaFoldDB" id="A0A131YCM6"/>
<keyword evidence="1" id="KW-0732">Signal</keyword>
<accession>A0A131YCM6</accession>
<protein>
    <submittedName>
        <fullName evidence="2">Uncharacterized protein</fullName>
    </submittedName>
</protein>
<evidence type="ECO:0000256" key="1">
    <source>
        <dbReference type="SAM" id="SignalP"/>
    </source>
</evidence>
<name>A0A131YCM6_RHIAP</name>
<evidence type="ECO:0000313" key="2">
    <source>
        <dbReference type="EMBL" id="JAP76245.1"/>
    </source>
</evidence>